<feature type="region of interest" description="Disordered" evidence="1">
    <location>
        <begin position="451"/>
        <end position="481"/>
    </location>
</feature>
<proteinExistence type="predicted"/>
<feature type="region of interest" description="Disordered" evidence="1">
    <location>
        <begin position="713"/>
        <end position="748"/>
    </location>
</feature>
<sequence>MQQVLRLRTGEHRLPVRQIDRGDSALTQGAAHRIGFGAGTHQHGDIGRTQAGELAARPPQGGLHPLGERRRRSRSVGANGPVAGPPQGGASPLGGQRRRSRSVGASFHPSRFAAKTGLRVVQQGDDALGAVLGETLPHRFAGAHFGIVHELQRRNRTRPADQRLPPPLRLNRDEGYGVLRGRGIGHAKLERALARPVFGLGKQPVDCRHQRPCGAVIGREHVVPARGGSAGAEIAADVGPAKGVDRLLGVADEEDVRHGSQRPGSGTVRRQVVEPVEQAVLQGRCVLELVDQGHGILLQDARAQALAACAGQRGIQAFEHVAKSERARSQLEFADASADAGGGILAQGRGDVGNRVERRFEPCDVLKGGWNLDRLALPAGLGQPVRGQALPGPVVQAGIVPIRRSCPGVELIEPFLDAGRLEQCLAEWTRCGRQVSHQPDAHRLEPLRPTGLELSQRGGPPPPQLPPQRAQRRRRPLARRDVAHQPAQIAFELVHGRPDLQHGIEFVRRERIHLLPPEIAHRLRSELAFIGEQFLVEQAAAVERMLAQHALAPGVDGEYRCLVHRLRRHRQTPGRRQPCLALDVIVDQALEKRVFRPGLLLAAKAACRLDQTGPNAVGQFPRRSAGEGHDQDLVGGQRAGKRRACGAMAEHQPQIQGGYGPRLAGPGAGLDQPAAPQGHVPRIEDFTHRARPPQLCPDRRCALSVPPRCAPIRRAAQRAGTRSARIAHPRSGRRSLDRSGPGRARPLP</sequence>
<evidence type="ECO:0000313" key="2">
    <source>
        <dbReference type="EMBL" id="OIQ74680.1"/>
    </source>
</evidence>
<dbReference type="AlphaFoldDB" id="A0A1J5PUY5"/>
<reference evidence="2" key="1">
    <citation type="submission" date="2016-10" db="EMBL/GenBank/DDBJ databases">
        <title>Sequence of Gallionella enrichment culture.</title>
        <authorList>
            <person name="Poehlein A."/>
            <person name="Muehling M."/>
            <person name="Daniel R."/>
        </authorList>
    </citation>
    <scope>NUCLEOTIDE SEQUENCE</scope>
</reference>
<evidence type="ECO:0000256" key="1">
    <source>
        <dbReference type="SAM" id="MobiDB-lite"/>
    </source>
</evidence>
<accession>A0A1J5PUY5</accession>
<feature type="region of interest" description="Disordered" evidence="1">
    <location>
        <begin position="53"/>
        <end position="106"/>
    </location>
</feature>
<gene>
    <name evidence="2" type="ORF">GALL_436630</name>
</gene>
<comment type="caution">
    <text evidence="2">The sequence shown here is derived from an EMBL/GenBank/DDBJ whole genome shotgun (WGS) entry which is preliminary data.</text>
</comment>
<feature type="region of interest" description="Disordered" evidence="1">
    <location>
        <begin position="618"/>
        <end position="679"/>
    </location>
</feature>
<protein>
    <submittedName>
        <fullName evidence="2">Uncharacterized protein</fullName>
    </submittedName>
</protein>
<name>A0A1J5PUY5_9ZZZZ</name>
<organism evidence="2">
    <name type="scientific">mine drainage metagenome</name>
    <dbReference type="NCBI Taxonomy" id="410659"/>
    <lineage>
        <taxon>unclassified sequences</taxon>
        <taxon>metagenomes</taxon>
        <taxon>ecological metagenomes</taxon>
    </lineage>
</organism>
<dbReference type="EMBL" id="MLJW01002421">
    <property type="protein sequence ID" value="OIQ74680.1"/>
    <property type="molecule type" value="Genomic_DNA"/>
</dbReference>